<sequence>MAYDVIVVGGGPSGLMAAAAAGLRGARVLLLEKKDKLGRKLAISGGGRCNVTNNKPVDELIRHIPGNGRFLYRALSTFGPRDIIRFFEALGVPLKEEDDGRMFPVSDRAKDVVAALVRRVREAGVAIRLNAPVAEVRYEGGRVRGVRLASGEVFDARAVVVAVGGMSVPHTGSTGDGYAWARAAGHTVTELYPTEVPITSDEPFIRDRRLQGLALRDVALTVWHPTKGKPLVTHRGDMLFTHFGLSGPAALRCSQFVVKARKATGAEAVTITLDLWPDRPEEALLAERERLAGTQPKKALKNALKALLPDRLVPIVLERSGVPGDVTCAHVSKAAWREVVHLLKAFPVRATGTRPLHEAFVTGGGVHVKEIDPRTMQSKLMHGLYFCGEILDVHGYTGGYNITAALSTGYVAGASAAEQALVERSAMREEESEPCRIRC</sequence>
<name>A0A8J3B6H4_9BACI</name>
<dbReference type="EMBL" id="BMOF01000018">
    <property type="protein sequence ID" value="GGJ99141.1"/>
    <property type="molecule type" value="Genomic_DNA"/>
</dbReference>
<evidence type="ECO:0008006" key="8">
    <source>
        <dbReference type="Google" id="ProtNLM"/>
    </source>
</evidence>
<evidence type="ECO:0000259" key="5">
    <source>
        <dbReference type="Pfam" id="PF22780"/>
    </source>
</evidence>
<gene>
    <name evidence="6" type="ORF">GCM10007043_11530</name>
</gene>
<comment type="caution">
    <text evidence="6">The sequence shown here is derived from an EMBL/GenBank/DDBJ whole genome shotgun (WGS) entry which is preliminary data.</text>
</comment>
<dbReference type="InterPro" id="IPR036188">
    <property type="entry name" value="FAD/NAD-bd_sf"/>
</dbReference>
<evidence type="ECO:0000256" key="1">
    <source>
        <dbReference type="ARBA" id="ARBA00001974"/>
    </source>
</evidence>
<keyword evidence="7" id="KW-1185">Reference proteome</keyword>
<dbReference type="RefSeq" id="WP_188817095.1">
    <property type="nucleotide sequence ID" value="NZ_BMOF01000018.1"/>
</dbReference>
<dbReference type="SUPFAM" id="SSF160996">
    <property type="entry name" value="HI0933 insert domain-like"/>
    <property type="match status" value="1"/>
</dbReference>
<dbReference type="InterPro" id="IPR057661">
    <property type="entry name" value="RsdA/BaiN/AoA(So)_Rossmann"/>
</dbReference>
<dbReference type="PANTHER" id="PTHR42887">
    <property type="entry name" value="OS12G0638800 PROTEIN"/>
    <property type="match status" value="1"/>
</dbReference>
<dbReference type="Gene3D" id="2.40.30.10">
    <property type="entry name" value="Translation factors"/>
    <property type="match status" value="1"/>
</dbReference>
<dbReference type="Pfam" id="PF22780">
    <property type="entry name" value="HI0933_like_1st"/>
    <property type="match status" value="1"/>
</dbReference>
<protein>
    <recommendedName>
        <fullName evidence="8">NAD(P)/FAD-dependent oxidoreductase</fullName>
    </recommendedName>
</protein>
<keyword evidence="2" id="KW-0285">Flavoprotein</keyword>
<comment type="cofactor">
    <cofactor evidence="1">
        <name>FAD</name>
        <dbReference type="ChEBI" id="CHEBI:57692"/>
    </cofactor>
</comment>
<evidence type="ECO:0000259" key="4">
    <source>
        <dbReference type="Pfam" id="PF03486"/>
    </source>
</evidence>
<dbReference type="SUPFAM" id="SSF51905">
    <property type="entry name" value="FAD/NAD(P)-binding domain"/>
    <property type="match status" value="1"/>
</dbReference>
<proteinExistence type="predicted"/>
<dbReference type="InterPro" id="IPR023166">
    <property type="entry name" value="BaiN-like_dom_sf"/>
</dbReference>
<dbReference type="PANTHER" id="PTHR42887:SF2">
    <property type="entry name" value="OS12G0638800 PROTEIN"/>
    <property type="match status" value="1"/>
</dbReference>
<evidence type="ECO:0000256" key="3">
    <source>
        <dbReference type="ARBA" id="ARBA00022827"/>
    </source>
</evidence>
<dbReference type="NCBIfam" id="TIGR00275">
    <property type="entry name" value="aminoacetone oxidase family FAD-binding enzyme"/>
    <property type="match status" value="1"/>
</dbReference>
<dbReference type="Gene3D" id="1.10.8.260">
    <property type="entry name" value="HI0933 insert domain-like"/>
    <property type="match status" value="1"/>
</dbReference>
<dbReference type="Pfam" id="PF03486">
    <property type="entry name" value="HI0933_like"/>
    <property type="match status" value="1"/>
</dbReference>
<keyword evidence="3" id="KW-0274">FAD</keyword>
<dbReference type="AlphaFoldDB" id="A0A8J3B6H4"/>
<organism evidence="6 7">
    <name type="scientific">Calditerricola satsumensis</name>
    <dbReference type="NCBI Taxonomy" id="373054"/>
    <lineage>
        <taxon>Bacteria</taxon>
        <taxon>Bacillati</taxon>
        <taxon>Bacillota</taxon>
        <taxon>Bacilli</taxon>
        <taxon>Bacillales</taxon>
        <taxon>Bacillaceae</taxon>
        <taxon>Calditerricola</taxon>
    </lineage>
</organism>
<dbReference type="Proteomes" id="UP000637720">
    <property type="component" value="Unassembled WGS sequence"/>
</dbReference>
<reference evidence="6" key="2">
    <citation type="submission" date="2020-09" db="EMBL/GenBank/DDBJ databases">
        <authorList>
            <person name="Sun Q."/>
            <person name="Ohkuma M."/>
        </authorList>
    </citation>
    <scope>NUCLEOTIDE SEQUENCE</scope>
    <source>
        <strain evidence="6">JCM 14719</strain>
    </source>
</reference>
<dbReference type="Gene3D" id="3.50.50.60">
    <property type="entry name" value="FAD/NAD(P)-binding domain"/>
    <property type="match status" value="1"/>
</dbReference>
<feature type="domain" description="RsdA/BaiN/AoA(So)-like insert" evidence="5">
    <location>
        <begin position="192"/>
        <end position="361"/>
    </location>
</feature>
<reference evidence="6" key="1">
    <citation type="journal article" date="2014" name="Int. J. Syst. Evol. Microbiol.">
        <title>Complete genome sequence of Corynebacterium casei LMG S-19264T (=DSM 44701T), isolated from a smear-ripened cheese.</title>
        <authorList>
            <consortium name="US DOE Joint Genome Institute (JGI-PGF)"/>
            <person name="Walter F."/>
            <person name="Albersmeier A."/>
            <person name="Kalinowski J."/>
            <person name="Ruckert C."/>
        </authorList>
    </citation>
    <scope>NUCLEOTIDE SEQUENCE</scope>
    <source>
        <strain evidence="6">JCM 14719</strain>
    </source>
</reference>
<accession>A0A8J3B6H4</accession>
<evidence type="ECO:0000313" key="7">
    <source>
        <dbReference type="Proteomes" id="UP000637720"/>
    </source>
</evidence>
<evidence type="ECO:0000256" key="2">
    <source>
        <dbReference type="ARBA" id="ARBA00022630"/>
    </source>
</evidence>
<dbReference type="InterPro" id="IPR004792">
    <property type="entry name" value="BaiN-like"/>
</dbReference>
<evidence type="ECO:0000313" key="6">
    <source>
        <dbReference type="EMBL" id="GGJ99141.1"/>
    </source>
</evidence>
<dbReference type="InterPro" id="IPR055178">
    <property type="entry name" value="RsdA/BaiN/AoA(So)-like_dom"/>
</dbReference>
<dbReference type="PRINTS" id="PR00411">
    <property type="entry name" value="PNDRDTASEI"/>
</dbReference>
<feature type="domain" description="RsdA/BaiN/AoA(So)-like Rossmann fold-like" evidence="4">
    <location>
        <begin position="4"/>
        <end position="414"/>
    </location>
</feature>